<evidence type="ECO:0008006" key="3">
    <source>
        <dbReference type="Google" id="ProtNLM"/>
    </source>
</evidence>
<comment type="caution">
    <text evidence="1">The sequence shown here is derived from an EMBL/GenBank/DDBJ whole genome shotgun (WGS) entry which is preliminary data.</text>
</comment>
<organism evidence="1 2">
    <name type="scientific">Dryococelus australis</name>
    <dbReference type="NCBI Taxonomy" id="614101"/>
    <lineage>
        <taxon>Eukaryota</taxon>
        <taxon>Metazoa</taxon>
        <taxon>Ecdysozoa</taxon>
        <taxon>Arthropoda</taxon>
        <taxon>Hexapoda</taxon>
        <taxon>Insecta</taxon>
        <taxon>Pterygota</taxon>
        <taxon>Neoptera</taxon>
        <taxon>Polyneoptera</taxon>
        <taxon>Phasmatodea</taxon>
        <taxon>Verophasmatodea</taxon>
        <taxon>Anareolatae</taxon>
        <taxon>Phasmatidae</taxon>
        <taxon>Eurycanthinae</taxon>
        <taxon>Dryococelus</taxon>
    </lineage>
</organism>
<evidence type="ECO:0000313" key="1">
    <source>
        <dbReference type="EMBL" id="KAJ8877561.1"/>
    </source>
</evidence>
<sequence length="332" mass="37313">MHLGDNEPSHIPTPNALRLAKSRELKSTRVDDDPILAVGKLKYSTEYYSSIQEIGLDPFHVYYWTPAQLWVCQEYCKNHPFPTVASDATGGITAKLKRPFGNISEVFYLYSVAVHDHEADVQYTVANMLPESHNNLRIHHFLESWLRSGAPVPKESVCDHSVALLSGLENCPKENSFPEGVENDDETPTDSMKWAHQIISEVKGNLAEGGDHDNIHFLPEIVVCIAKLMKFLPLWSDIMVPKFGYGSLTSSAPVESIFNDIKHRTFQNVHLPTTVDRVQETHLGSLDGEMKLVAATSPRKKGFNAKKDRCLSSYPKCCISGYLTKHYKMDVK</sequence>
<dbReference type="Proteomes" id="UP001159363">
    <property type="component" value="Chromosome 7"/>
</dbReference>
<dbReference type="EMBL" id="JARBHB010000008">
    <property type="protein sequence ID" value="KAJ8877561.1"/>
    <property type="molecule type" value="Genomic_DNA"/>
</dbReference>
<proteinExistence type="predicted"/>
<evidence type="ECO:0000313" key="2">
    <source>
        <dbReference type="Proteomes" id="UP001159363"/>
    </source>
</evidence>
<accession>A0ABQ9GZT2</accession>
<reference evidence="1 2" key="1">
    <citation type="submission" date="2023-02" db="EMBL/GenBank/DDBJ databases">
        <title>LHISI_Scaffold_Assembly.</title>
        <authorList>
            <person name="Stuart O.P."/>
            <person name="Cleave R."/>
            <person name="Magrath M.J.L."/>
            <person name="Mikheyev A.S."/>
        </authorList>
    </citation>
    <scope>NUCLEOTIDE SEQUENCE [LARGE SCALE GENOMIC DNA]</scope>
    <source>
        <strain evidence="1">Daus_M_001</strain>
        <tissue evidence="1">Leg muscle</tissue>
    </source>
</reference>
<keyword evidence="2" id="KW-1185">Reference proteome</keyword>
<gene>
    <name evidence="1" type="ORF">PR048_022016</name>
</gene>
<protein>
    <recommendedName>
        <fullName evidence="3">Transposase</fullName>
    </recommendedName>
</protein>
<name>A0ABQ9GZT2_9NEOP</name>